<evidence type="ECO:0000259" key="5">
    <source>
        <dbReference type="PROSITE" id="PS50090"/>
    </source>
</evidence>
<reference evidence="7" key="1">
    <citation type="submission" date="2024-02" db="EMBL/GenBank/DDBJ databases">
        <authorList>
            <consortium name="ELIXIR-Norway"/>
            <consortium name="Elixir Norway"/>
        </authorList>
    </citation>
    <scope>NUCLEOTIDE SEQUENCE</scope>
</reference>
<feature type="domain" description="Myb-like" evidence="5">
    <location>
        <begin position="70"/>
        <end position="120"/>
    </location>
</feature>
<evidence type="ECO:0000256" key="3">
    <source>
        <dbReference type="ARBA" id="ARBA00023125"/>
    </source>
</evidence>
<keyword evidence="3" id="KW-0238">DNA-binding</keyword>
<keyword evidence="8" id="KW-1185">Reference proteome</keyword>
<protein>
    <recommendedName>
        <fullName evidence="9">MYB transcription factor</fullName>
    </recommendedName>
</protein>
<evidence type="ECO:0000259" key="6">
    <source>
        <dbReference type="PROSITE" id="PS51294"/>
    </source>
</evidence>
<name>A0ABP0U7E3_9BRYO</name>
<accession>A0ABP0U7E3</accession>
<organism evidence="7 8">
    <name type="scientific">Sphagnum troendelagicum</name>
    <dbReference type="NCBI Taxonomy" id="128251"/>
    <lineage>
        <taxon>Eukaryota</taxon>
        <taxon>Viridiplantae</taxon>
        <taxon>Streptophyta</taxon>
        <taxon>Embryophyta</taxon>
        <taxon>Bryophyta</taxon>
        <taxon>Sphagnophytina</taxon>
        <taxon>Sphagnopsida</taxon>
        <taxon>Sphagnales</taxon>
        <taxon>Sphagnaceae</taxon>
        <taxon>Sphagnum</taxon>
    </lineage>
</organism>
<dbReference type="InterPro" id="IPR009057">
    <property type="entry name" value="Homeodomain-like_sf"/>
</dbReference>
<sequence>MSTRVALAAAAAAAAAGDDLRRGAWTAEEDEKLLAYVGSHGTGHWRSVGRKAGLQRCGKSCRLRWTNYLRPNIRHGSFTPDEEDLIVKLHSSLGSRWSLIAAKMPGRTDNDIKNHWNTRLKKKLSSCSRSPAASDRGTTFQSLQQVMNSSPPSRSCKNNNIMQHQSSSSSFQSAAAVICMQQAAAACWQSRGLDQVLEEIGEFKS</sequence>
<dbReference type="EMBL" id="OZ019894">
    <property type="protein sequence ID" value="CAK9214713.1"/>
    <property type="molecule type" value="Genomic_DNA"/>
</dbReference>
<dbReference type="InterPro" id="IPR015495">
    <property type="entry name" value="Myb_TF_plants"/>
</dbReference>
<dbReference type="CDD" id="cd00167">
    <property type="entry name" value="SANT"/>
    <property type="match status" value="2"/>
</dbReference>
<dbReference type="PANTHER" id="PTHR47994">
    <property type="entry name" value="F14D16.11-RELATED"/>
    <property type="match status" value="1"/>
</dbReference>
<feature type="domain" description="HTH myb-type" evidence="6">
    <location>
        <begin position="70"/>
        <end position="124"/>
    </location>
</feature>
<dbReference type="SUPFAM" id="SSF46689">
    <property type="entry name" value="Homeodomain-like"/>
    <property type="match status" value="1"/>
</dbReference>
<evidence type="ECO:0008006" key="9">
    <source>
        <dbReference type="Google" id="ProtNLM"/>
    </source>
</evidence>
<dbReference type="Pfam" id="PF00249">
    <property type="entry name" value="Myb_DNA-binding"/>
    <property type="match status" value="2"/>
</dbReference>
<gene>
    <name evidence="7" type="ORF">CSSPTR1EN2_LOCUS12369</name>
</gene>
<evidence type="ECO:0000256" key="1">
    <source>
        <dbReference type="ARBA" id="ARBA00004123"/>
    </source>
</evidence>
<evidence type="ECO:0000256" key="4">
    <source>
        <dbReference type="ARBA" id="ARBA00023242"/>
    </source>
</evidence>
<keyword evidence="2" id="KW-0677">Repeat</keyword>
<dbReference type="InterPro" id="IPR017930">
    <property type="entry name" value="Myb_dom"/>
</dbReference>
<dbReference type="PROSITE" id="PS50090">
    <property type="entry name" value="MYB_LIKE"/>
    <property type="match status" value="2"/>
</dbReference>
<evidence type="ECO:0000313" key="8">
    <source>
        <dbReference type="Proteomes" id="UP001497512"/>
    </source>
</evidence>
<comment type="subcellular location">
    <subcellularLocation>
        <location evidence="1">Nucleus</location>
    </subcellularLocation>
</comment>
<keyword evidence="4" id="KW-0539">Nucleus</keyword>
<dbReference type="PROSITE" id="PS51294">
    <property type="entry name" value="HTH_MYB"/>
    <property type="match status" value="2"/>
</dbReference>
<dbReference type="PANTHER" id="PTHR47994:SF5">
    <property type="entry name" value="F14D16.11-RELATED"/>
    <property type="match status" value="1"/>
</dbReference>
<dbReference type="Proteomes" id="UP001497512">
    <property type="component" value="Chromosome 2"/>
</dbReference>
<dbReference type="SMART" id="SM00717">
    <property type="entry name" value="SANT"/>
    <property type="match status" value="2"/>
</dbReference>
<dbReference type="Gene3D" id="1.10.10.60">
    <property type="entry name" value="Homeodomain-like"/>
    <property type="match status" value="2"/>
</dbReference>
<feature type="domain" description="HTH myb-type" evidence="6">
    <location>
        <begin position="17"/>
        <end position="69"/>
    </location>
</feature>
<evidence type="ECO:0000256" key="2">
    <source>
        <dbReference type="ARBA" id="ARBA00022737"/>
    </source>
</evidence>
<feature type="domain" description="Myb-like" evidence="5">
    <location>
        <begin position="17"/>
        <end position="69"/>
    </location>
</feature>
<proteinExistence type="predicted"/>
<evidence type="ECO:0000313" key="7">
    <source>
        <dbReference type="EMBL" id="CAK9214713.1"/>
    </source>
</evidence>
<dbReference type="InterPro" id="IPR001005">
    <property type="entry name" value="SANT/Myb"/>
</dbReference>